<dbReference type="GO" id="GO:0008409">
    <property type="term" value="F:5'-3' exonuclease activity"/>
    <property type="evidence" value="ECO:0007669"/>
    <property type="project" value="TreeGrafter"/>
</dbReference>
<dbReference type="EC" id="3.1.4.1" evidence="12"/>
<dbReference type="InterPro" id="IPR049126">
    <property type="entry name" value="FAN1-like_TPR"/>
</dbReference>
<evidence type="ECO:0000313" key="18">
    <source>
        <dbReference type="Proteomes" id="UP000886520"/>
    </source>
</evidence>
<keyword evidence="5 12" id="KW-0227">DNA damage</keyword>
<dbReference type="SMART" id="SM00734">
    <property type="entry name" value="ZnF_Rad18"/>
    <property type="match status" value="1"/>
</dbReference>
<evidence type="ECO:0000256" key="9">
    <source>
        <dbReference type="ARBA" id="ARBA00022842"/>
    </source>
</evidence>
<dbReference type="InterPro" id="IPR011856">
    <property type="entry name" value="tRNA_endonuc-like_dom_sf"/>
</dbReference>
<dbReference type="InterPro" id="IPR033315">
    <property type="entry name" value="Fan1-like"/>
</dbReference>
<dbReference type="OrthoDB" id="76364at2759"/>
<dbReference type="AlphaFoldDB" id="A0A9D4ZAX4"/>
<evidence type="ECO:0000256" key="5">
    <source>
        <dbReference type="ARBA" id="ARBA00022763"/>
    </source>
</evidence>
<comment type="function">
    <text evidence="12">Nuclease required for the repair of DNA interstrand cross-links (ICL). Acts as a 5'-3' exonuclease that anchors at a cut end of DNA and cleaves DNA successively at every third nucleotide, allowing to excise an ICL from one strand through flanking incisions.</text>
</comment>
<dbReference type="EMBL" id="JABFUD020000016">
    <property type="protein sequence ID" value="KAI5068304.1"/>
    <property type="molecule type" value="Genomic_DNA"/>
</dbReference>
<evidence type="ECO:0000256" key="12">
    <source>
        <dbReference type="RuleBase" id="RU365033"/>
    </source>
</evidence>
<comment type="caution">
    <text evidence="17">The sequence shown here is derived from an EMBL/GenBank/DDBJ whole genome shotgun (WGS) entry which is preliminary data.</text>
</comment>
<proteinExistence type="inferred from homology"/>
<keyword evidence="3 12" id="KW-0540">Nuclease</keyword>
<dbReference type="InterPro" id="IPR006642">
    <property type="entry name" value="Rad18_UBZ4"/>
</dbReference>
<dbReference type="Proteomes" id="UP000886520">
    <property type="component" value="Chromosome 16"/>
</dbReference>
<keyword evidence="8" id="KW-0862">Zinc</keyword>
<evidence type="ECO:0000259" key="14">
    <source>
        <dbReference type="SMART" id="SM00734"/>
    </source>
</evidence>
<keyword evidence="10 12" id="KW-0234">DNA repair</keyword>
<evidence type="ECO:0000256" key="1">
    <source>
        <dbReference type="ARBA" id="ARBA00000983"/>
    </source>
</evidence>
<organism evidence="17 18">
    <name type="scientific">Adiantum capillus-veneris</name>
    <name type="common">Maidenhair fern</name>
    <dbReference type="NCBI Taxonomy" id="13818"/>
    <lineage>
        <taxon>Eukaryota</taxon>
        <taxon>Viridiplantae</taxon>
        <taxon>Streptophyta</taxon>
        <taxon>Embryophyta</taxon>
        <taxon>Tracheophyta</taxon>
        <taxon>Polypodiopsida</taxon>
        <taxon>Polypodiidae</taxon>
        <taxon>Polypodiales</taxon>
        <taxon>Pteridineae</taxon>
        <taxon>Pteridaceae</taxon>
        <taxon>Vittarioideae</taxon>
        <taxon>Adiantum</taxon>
    </lineage>
</organism>
<dbReference type="PANTHER" id="PTHR15749:SF4">
    <property type="entry name" value="FANCONI-ASSOCIATED NUCLEASE 1"/>
    <property type="match status" value="1"/>
</dbReference>
<dbReference type="Gene3D" id="3.30.70.2330">
    <property type="match status" value="1"/>
</dbReference>
<keyword evidence="11 12" id="KW-0464">Manganese</keyword>
<evidence type="ECO:0000256" key="13">
    <source>
        <dbReference type="SAM" id="MobiDB-lite"/>
    </source>
</evidence>
<sequence>MLRGQSSLSRLVGKCRRPETSSSVGAGPSDCLGGAHSLPKIQGAVEFPGLSKKKNGFGALTPKPIGDNGDLEKENLPLNWVQCPVCLKDIQGDNSYINVHVDFCLLEKANSNSTKPGVAIKRKRLSLTYAKQELSKLTSDKSTEVTVYVADIVSSELVENEKSGGQAAFAERLVAIRENSDLPMYHDCNCACHEKDILKRTHIAAEIESSKIEDKKNAVHVLETFIVGRKFNRHAKIEKDMEIQVLREPENPKDGNAIKIVGPNSQGNLTLGHLPRDLASLLACPLDKEQLQIKGNVIRVPEKAFEPVPIALFCEKTLGKEIENLELFDETWQRILDVGKAVIQREEALKQQPSKHVKNFTYLLKAVLQQDSHLFNARELEFLGSFFSLTEDAQCLFVRLSQRKGPWFRVSQINYTEISDVEQASCQLVAAGFFSFGDGIEKGERFEKAFRERLHLLSVPELKQIMSMVNFKHKRQGSSVPKKDELLDWIMFAAKEKHQDLGTETGSEEAAIVPLVFEAIGLSVCVSDMASFLLWRLQRLFFLNGEQDTSSFLLVDMGAIKYPSYVCSQTRRAFVTREALLAYEQALEVAQTMDAAVEGNDLNSIEHCLNRASLQLTSKQADEARTETCGLQDPFLARFSATWVFATIVTVGVSVLERERRYAEAVCHLEQLLNQPCCPGRRGYWTVRLSMDLEHLGYKEESLQVAEDGLNDSRIRHGGRIALQRRVVRLGKPPRRWKKPSFARALSQSCKEVIINGRPLNRQTGSKSRFYGYNNDQCSVEELALQHYAGDSGGGWQGVHCEGGIWMTLFALLMWDVLFVDIPNVFWHPFQAAPLDLDTDAFYLAREPLIEAQLQRIQTEEVPQLLATTWSKWFGTVCRGLNWERYKLQELQTMAACVGGRGLASVCRLLAEDHAGLAGGMPDLFLWRVPNSRVACALCSDGCPNAYSSFAGEAKLVEVKGPRDQLSDQQRAWISTLMEAGIDVEVCKVREQVGK</sequence>
<dbReference type="GO" id="GO:0008270">
    <property type="term" value="F:zinc ion binding"/>
    <property type="evidence" value="ECO:0007669"/>
    <property type="project" value="UniProtKB-KW"/>
</dbReference>
<accession>A0A9D4ZAX4</accession>
<name>A0A9D4ZAX4_ADICA</name>
<dbReference type="GO" id="GO:0017108">
    <property type="term" value="F:5'-flap endonuclease activity"/>
    <property type="evidence" value="ECO:0007669"/>
    <property type="project" value="TreeGrafter"/>
</dbReference>
<evidence type="ECO:0000259" key="15">
    <source>
        <dbReference type="SMART" id="SM00910"/>
    </source>
</evidence>
<evidence type="ECO:0000256" key="2">
    <source>
        <dbReference type="ARBA" id="ARBA00005533"/>
    </source>
</evidence>
<protein>
    <recommendedName>
        <fullName evidence="12">Fanconi-associated nuclease</fullName>
        <ecNumber evidence="12">3.1.4.1</ecNumber>
    </recommendedName>
</protein>
<dbReference type="GO" id="GO:0036297">
    <property type="term" value="P:interstrand cross-link repair"/>
    <property type="evidence" value="ECO:0007669"/>
    <property type="project" value="InterPro"/>
</dbReference>
<evidence type="ECO:0000256" key="8">
    <source>
        <dbReference type="ARBA" id="ARBA00022833"/>
    </source>
</evidence>
<evidence type="ECO:0000256" key="4">
    <source>
        <dbReference type="ARBA" id="ARBA00022723"/>
    </source>
</evidence>
<feature type="region of interest" description="Disordered" evidence="13">
    <location>
        <begin position="1"/>
        <end position="29"/>
    </location>
</feature>
<dbReference type="GO" id="GO:0005634">
    <property type="term" value="C:nucleus"/>
    <property type="evidence" value="ECO:0007669"/>
    <property type="project" value="UniProtKB-SubCell"/>
</dbReference>
<dbReference type="Pfam" id="PF21170">
    <property type="entry name" value="FAN1_TPR"/>
    <property type="match status" value="1"/>
</dbReference>
<evidence type="ECO:0000313" key="17">
    <source>
        <dbReference type="EMBL" id="KAI5068304.1"/>
    </source>
</evidence>
<comment type="catalytic activity">
    <reaction evidence="1 12">
        <text>Hydrolytically removes 5'-nucleotides successively from the 3'-hydroxy termini of 3'-hydroxy-terminated oligonucleotides.</text>
        <dbReference type="EC" id="3.1.4.1"/>
    </reaction>
</comment>
<evidence type="ECO:0000256" key="10">
    <source>
        <dbReference type="ARBA" id="ARBA00023204"/>
    </source>
</evidence>
<evidence type="ECO:0000256" key="6">
    <source>
        <dbReference type="ARBA" id="ARBA00022771"/>
    </source>
</evidence>
<dbReference type="GO" id="GO:0004528">
    <property type="term" value="F:phosphodiesterase I activity"/>
    <property type="evidence" value="ECO:0007669"/>
    <property type="project" value="UniProtKB-EC"/>
</dbReference>
<gene>
    <name evidence="17" type="ORF">GOP47_0016649</name>
</gene>
<dbReference type="PANTHER" id="PTHR15749">
    <property type="entry name" value="FANCONI-ASSOCIATED NUCLEASE 1"/>
    <property type="match status" value="1"/>
</dbReference>
<dbReference type="InterPro" id="IPR014905">
    <property type="entry name" value="HIRAN"/>
</dbReference>
<dbReference type="Pfam" id="PF08797">
    <property type="entry name" value="HIRAN"/>
    <property type="match status" value="1"/>
</dbReference>
<dbReference type="InterPro" id="IPR049125">
    <property type="entry name" value="FAN1-like_WH"/>
</dbReference>
<keyword evidence="7 12" id="KW-0378">Hydrolase</keyword>
<dbReference type="SMART" id="SM00990">
    <property type="entry name" value="VRR_NUC"/>
    <property type="match status" value="1"/>
</dbReference>
<dbReference type="Gene3D" id="3.40.1350.10">
    <property type="match status" value="1"/>
</dbReference>
<dbReference type="CDD" id="cd22326">
    <property type="entry name" value="FAN1-like"/>
    <property type="match status" value="1"/>
</dbReference>
<dbReference type="GO" id="GO:0070336">
    <property type="term" value="F:flap-structured DNA binding"/>
    <property type="evidence" value="ECO:0007669"/>
    <property type="project" value="TreeGrafter"/>
</dbReference>
<evidence type="ECO:0000256" key="7">
    <source>
        <dbReference type="ARBA" id="ARBA00022801"/>
    </source>
</evidence>
<evidence type="ECO:0000259" key="16">
    <source>
        <dbReference type="SMART" id="SM00990"/>
    </source>
</evidence>
<dbReference type="GO" id="GO:0016818">
    <property type="term" value="F:hydrolase activity, acting on acid anhydrides, in phosphorus-containing anhydrides"/>
    <property type="evidence" value="ECO:0007669"/>
    <property type="project" value="InterPro"/>
</dbReference>
<keyword evidence="18" id="KW-1185">Reference proteome</keyword>
<dbReference type="InterPro" id="IPR014883">
    <property type="entry name" value="VRR_NUC"/>
</dbReference>
<keyword evidence="9 12" id="KW-0460">Magnesium</keyword>
<comment type="similarity">
    <text evidence="2 12">Belongs to the FAN1 family.</text>
</comment>
<keyword evidence="4 12" id="KW-0479">Metal-binding</keyword>
<evidence type="ECO:0000256" key="3">
    <source>
        <dbReference type="ARBA" id="ARBA00022722"/>
    </source>
</evidence>
<dbReference type="InterPro" id="IPR049132">
    <property type="entry name" value="FAN1-like_euk"/>
</dbReference>
<feature type="domain" description="HIRAN" evidence="15">
    <location>
        <begin position="219"/>
        <end position="316"/>
    </location>
</feature>
<dbReference type="SMART" id="SM00910">
    <property type="entry name" value="HIRAN"/>
    <property type="match status" value="1"/>
</dbReference>
<comment type="cofactor">
    <cofactor evidence="12">
        <name>Mg(2+)</name>
        <dbReference type="ChEBI" id="CHEBI:18420"/>
    </cofactor>
    <cofactor evidence="12">
        <name>Mn(2+)</name>
        <dbReference type="ChEBI" id="CHEBI:29035"/>
    </cofactor>
</comment>
<dbReference type="Pfam" id="PF21315">
    <property type="entry name" value="FAN1_HTH"/>
    <property type="match status" value="1"/>
</dbReference>
<keyword evidence="6" id="KW-0863">Zinc-finger</keyword>
<keyword evidence="12" id="KW-0539">Nucleus</keyword>
<evidence type="ECO:0000256" key="11">
    <source>
        <dbReference type="ARBA" id="ARBA00023211"/>
    </source>
</evidence>
<feature type="domain" description="VRR-NUC" evidence="16">
    <location>
        <begin position="857"/>
        <end position="991"/>
    </location>
</feature>
<comment type="subcellular location">
    <subcellularLocation>
        <location evidence="12">Nucleus</location>
    </subcellularLocation>
</comment>
<dbReference type="Pfam" id="PF08774">
    <property type="entry name" value="VRR_NUC"/>
    <property type="match status" value="1"/>
</dbReference>
<reference evidence="17" key="1">
    <citation type="submission" date="2021-01" db="EMBL/GenBank/DDBJ databases">
        <title>Adiantum capillus-veneris genome.</title>
        <authorList>
            <person name="Fang Y."/>
            <person name="Liao Q."/>
        </authorList>
    </citation>
    <scope>NUCLEOTIDE SEQUENCE</scope>
    <source>
        <strain evidence="17">H3</strain>
        <tissue evidence="17">Leaf</tissue>
    </source>
</reference>
<feature type="domain" description="UBZ4-type" evidence="14">
    <location>
        <begin position="80"/>
        <end position="105"/>
    </location>
</feature>
<dbReference type="Gene3D" id="3.30.160.60">
    <property type="entry name" value="Classic Zinc Finger"/>
    <property type="match status" value="1"/>
</dbReference>